<comment type="caution">
    <text evidence="7">The sequence shown here is derived from an EMBL/GenBank/DDBJ whole genome shotgun (WGS) entry which is preliminary data.</text>
</comment>
<evidence type="ECO:0000256" key="3">
    <source>
        <dbReference type="ARBA" id="ARBA00022692"/>
    </source>
</evidence>
<feature type="transmembrane region" description="Helical" evidence="6">
    <location>
        <begin position="62"/>
        <end position="85"/>
    </location>
</feature>
<feature type="transmembrane region" description="Helical" evidence="6">
    <location>
        <begin position="186"/>
        <end position="206"/>
    </location>
</feature>
<evidence type="ECO:0000256" key="2">
    <source>
        <dbReference type="ARBA" id="ARBA00022448"/>
    </source>
</evidence>
<feature type="transmembrane region" description="Helical" evidence="6">
    <location>
        <begin position="312"/>
        <end position="339"/>
    </location>
</feature>
<evidence type="ECO:0000256" key="5">
    <source>
        <dbReference type="ARBA" id="ARBA00023136"/>
    </source>
</evidence>
<accession>A0A3M9XGG9</accession>
<name>A0A3M9XGG9_9HYPH</name>
<feature type="transmembrane region" description="Helical" evidence="6">
    <location>
        <begin position="439"/>
        <end position="464"/>
    </location>
</feature>
<feature type="transmembrane region" description="Helical" evidence="6">
    <location>
        <begin position="274"/>
        <end position="292"/>
    </location>
</feature>
<dbReference type="Gene3D" id="1.20.1740.10">
    <property type="entry name" value="Amino acid/polyamine transporter I"/>
    <property type="match status" value="1"/>
</dbReference>
<keyword evidence="2" id="KW-0813">Transport</keyword>
<dbReference type="RefSeq" id="WP_123166783.1">
    <property type="nucleotide sequence ID" value="NZ_QKOD01000001.1"/>
</dbReference>
<reference evidence="7 8" key="1">
    <citation type="journal article" date="2018" name="Mol. Plant Microbe Interact.">
        <title>Taxonomically Different Co-Microsymbionts of a Relict Legume, Oxytropis popoviana, Have Complementary Sets of Symbiotic Genes and Together Increase the Efficiency of Plant Nodulation.</title>
        <authorList>
            <person name="Safronova V."/>
            <person name="Belimov A."/>
            <person name="Sazanova A."/>
            <person name="Chirak E."/>
            <person name="Verkhozina A."/>
            <person name="Kuznetsova I."/>
            <person name="Andronov E."/>
            <person name="Puhalsky J."/>
            <person name="Tikhonovich I."/>
        </authorList>
    </citation>
    <scope>NUCLEOTIDE SEQUENCE [LARGE SCALE GENOMIC DNA]</scope>
    <source>
        <strain evidence="7 8">Opo-235</strain>
    </source>
</reference>
<evidence type="ECO:0000313" key="8">
    <source>
        <dbReference type="Proteomes" id="UP000275436"/>
    </source>
</evidence>
<feature type="transmembrane region" description="Helical" evidence="6">
    <location>
        <begin position="484"/>
        <end position="502"/>
    </location>
</feature>
<gene>
    <name evidence="7" type="ORF">DNR46_00830</name>
</gene>
<dbReference type="PIRSF" id="PIRSF006060">
    <property type="entry name" value="AA_transporter"/>
    <property type="match status" value="1"/>
</dbReference>
<dbReference type="PANTHER" id="PTHR45649">
    <property type="entry name" value="AMINO-ACID PERMEASE BAT1"/>
    <property type="match status" value="1"/>
</dbReference>
<feature type="transmembrane region" description="Helical" evidence="6">
    <location>
        <begin position="106"/>
        <end position="133"/>
    </location>
</feature>
<evidence type="ECO:0000256" key="6">
    <source>
        <dbReference type="SAM" id="Phobius"/>
    </source>
</evidence>
<evidence type="ECO:0000256" key="4">
    <source>
        <dbReference type="ARBA" id="ARBA00022989"/>
    </source>
</evidence>
<dbReference type="InterPro" id="IPR002293">
    <property type="entry name" value="AA/rel_permease1"/>
</dbReference>
<dbReference type="GO" id="GO:0016020">
    <property type="term" value="C:membrane"/>
    <property type="evidence" value="ECO:0007669"/>
    <property type="project" value="UniProtKB-SubCell"/>
</dbReference>
<feature type="transmembrane region" description="Helical" evidence="6">
    <location>
        <begin position="232"/>
        <end position="253"/>
    </location>
</feature>
<sequence length="535" mass="56460">MAAPSHTDTSEDVKVLHSMGYAQELSRRMGAFQSFAISFSIICILSGGFGSFPIALSTGGPFSLTIGWIIGSAYALIVAASLGQIASAYPTAGSLYHWSSILGGRFWGWATAYVNLLGLLFVIPAVNVFLYLITRDLFFGSVLGWDVSGWGMGTQVVSVAVITAAQALLNHFGIRLTTMLTDFSGYLILAVTVILIIMFLMAAPSFDISKAFTFVNNTGAPGGGVSPQTGPLMAIIIGLLYPLFTITGFDASAHTAEETVNARDTVHKGMLHSVFWSGVFGFVLILVMIMAIPDLNAAAASGWSSFNNLFIAAIMTSFIGKLMLIGVIISNFLCALAAVTSTSRMIYAFARDGGLPFSRLLSSVSPKYRTPVAAIWFSATMAVVLTAVTTPLNAFAALSTGCAMYLYISYAMPIVAGFFAEGKTWTTFGNFRLGGLSKVFAVIVMIGTVLVTIGGHAFVVSIPGTPADAAANPPVAATSFVPGLWYYSLGFAIILAILWFAIENRRFQGPPIGEAAIAKRKAIIAAAEKAVGETA</sequence>
<protein>
    <submittedName>
        <fullName evidence="7">Amino acid permease</fullName>
    </submittedName>
</protein>
<dbReference type="Pfam" id="PF13520">
    <property type="entry name" value="AA_permease_2"/>
    <property type="match status" value="1"/>
</dbReference>
<comment type="subcellular location">
    <subcellularLocation>
        <location evidence="1">Membrane</location>
        <topology evidence="1">Multi-pass membrane protein</topology>
    </subcellularLocation>
</comment>
<keyword evidence="4 6" id="KW-1133">Transmembrane helix</keyword>
<keyword evidence="5 6" id="KW-0472">Membrane</keyword>
<evidence type="ECO:0000256" key="1">
    <source>
        <dbReference type="ARBA" id="ARBA00004141"/>
    </source>
</evidence>
<feature type="transmembrane region" description="Helical" evidence="6">
    <location>
        <begin position="153"/>
        <end position="174"/>
    </location>
</feature>
<dbReference type="GO" id="GO:0022857">
    <property type="term" value="F:transmembrane transporter activity"/>
    <property type="evidence" value="ECO:0007669"/>
    <property type="project" value="InterPro"/>
</dbReference>
<keyword evidence="3 6" id="KW-0812">Transmembrane</keyword>
<feature type="transmembrane region" description="Helical" evidence="6">
    <location>
        <begin position="35"/>
        <end position="56"/>
    </location>
</feature>
<dbReference type="PANTHER" id="PTHR45649:SF26">
    <property type="entry name" value="OS04G0435100 PROTEIN"/>
    <property type="match status" value="1"/>
</dbReference>
<proteinExistence type="predicted"/>
<dbReference type="AlphaFoldDB" id="A0A3M9XGG9"/>
<feature type="transmembrane region" description="Helical" evidence="6">
    <location>
        <begin position="394"/>
        <end position="419"/>
    </location>
</feature>
<evidence type="ECO:0000313" key="7">
    <source>
        <dbReference type="EMBL" id="RNJ46488.1"/>
    </source>
</evidence>
<organism evidence="7 8">
    <name type="scientific">Mesorhizobium japonicum</name>
    <dbReference type="NCBI Taxonomy" id="2066070"/>
    <lineage>
        <taxon>Bacteria</taxon>
        <taxon>Pseudomonadati</taxon>
        <taxon>Pseudomonadota</taxon>
        <taxon>Alphaproteobacteria</taxon>
        <taxon>Hyphomicrobiales</taxon>
        <taxon>Phyllobacteriaceae</taxon>
        <taxon>Mesorhizobium</taxon>
    </lineage>
</organism>
<dbReference type="EMBL" id="QKOD01000001">
    <property type="protein sequence ID" value="RNJ46488.1"/>
    <property type="molecule type" value="Genomic_DNA"/>
</dbReference>
<feature type="transmembrane region" description="Helical" evidence="6">
    <location>
        <begin position="368"/>
        <end position="388"/>
    </location>
</feature>
<dbReference type="Proteomes" id="UP000275436">
    <property type="component" value="Unassembled WGS sequence"/>
</dbReference>